<keyword evidence="1 3" id="KW-0732">Signal</keyword>
<keyword evidence="2" id="KW-0325">Glycoprotein</keyword>
<evidence type="ECO:0000256" key="3">
    <source>
        <dbReference type="SAM" id="SignalP"/>
    </source>
</evidence>
<comment type="caution">
    <text evidence="5">The sequence shown here is derived from an EMBL/GenBank/DDBJ whole genome shotgun (WGS) entry which is preliminary data.</text>
</comment>
<dbReference type="EMBL" id="CAJNOU010001615">
    <property type="protein sequence ID" value="CAF1229961.1"/>
    <property type="molecule type" value="Genomic_DNA"/>
</dbReference>
<evidence type="ECO:0000313" key="6">
    <source>
        <dbReference type="Proteomes" id="UP000663889"/>
    </source>
</evidence>
<dbReference type="EMBL" id="CAJNOO010001870">
    <property type="protein sequence ID" value="CAF1209049.1"/>
    <property type="molecule type" value="Genomic_DNA"/>
</dbReference>
<gene>
    <name evidence="4" type="ORF">RFH988_LOCUS25023</name>
    <name evidence="5" type="ORF">SEV965_LOCUS22644</name>
</gene>
<evidence type="ECO:0000256" key="1">
    <source>
        <dbReference type="ARBA" id="ARBA00022729"/>
    </source>
</evidence>
<dbReference type="Proteomes" id="UP000663889">
    <property type="component" value="Unassembled WGS sequence"/>
</dbReference>
<feature type="signal peptide" evidence="3">
    <location>
        <begin position="1"/>
        <end position="21"/>
    </location>
</feature>
<dbReference type="OrthoDB" id="10356535at2759"/>
<dbReference type="AlphaFoldDB" id="A0A814YIF1"/>
<dbReference type="CDD" id="cd05819">
    <property type="entry name" value="NHL"/>
    <property type="match status" value="1"/>
</dbReference>
<dbReference type="PANTHER" id="PTHR10680">
    <property type="entry name" value="PEPTIDYL-GLYCINE ALPHA-AMIDATING MONOOXYGENASE"/>
    <property type="match status" value="1"/>
</dbReference>
<dbReference type="SUPFAM" id="SSF63829">
    <property type="entry name" value="Calcium-dependent phosphotriesterase"/>
    <property type="match status" value="1"/>
</dbReference>
<dbReference type="InterPro" id="IPR011042">
    <property type="entry name" value="6-blade_b-propeller_TolB-like"/>
</dbReference>
<dbReference type="Gene3D" id="2.120.10.30">
    <property type="entry name" value="TolB, C-terminal domain"/>
    <property type="match status" value="1"/>
</dbReference>
<proteinExistence type="predicted"/>
<accession>A0A814YIF1</accession>
<reference evidence="5" key="1">
    <citation type="submission" date="2021-02" db="EMBL/GenBank/DDBJ databases">
        <authorList>
            <person name="Nowell W R."/>
        </authorList>
    </citation>
    <scope>NUCLEOTIDE SEQUENCE</scope>
</reference>
<name>A0A814YIF1_9BILA</name>
<protein>
    <recommendedName>
        <fullName evidence="7">SMP-30/Gluconolactonase/LRE-like region domain-containing protein</fullName>
    </recommendedName>
</protein>
<evidence type="ECO:0000313" key="5">
    <source>
        <dbReference type="EMBL" id="CAF1229961.1"/>
    </source>
</evidence>
<organism evidence="5 6">
    <name type="scientific">Rotaria sordida</name>
    <dbReference type="NCBI Taxonomy" id="392033"/>
    <lineage>
        <taxon>Eukaryota</taxon>
        <taxon>Metazoa</taxon>
        <taxon>Spiralia</taxon>
        <taxon>Gnathifera</taxon>
        <taxon>Rotifera</taxon>
        <taxon>Eurotatoria</taxon>
        <taxon>Bdelloidea</taxon>
        <taxon>Philodinida</taxon>
        <taxon>Philodinidae</taxon>
        <taxon>Rotaria</taxon>
    </lineage>
</organism>
<sequence length="305" mass="33558">MIGILVIHILFLWCSLPHLTSVTISPCAKWNTTGVIMAGTGVSGNSSDQLNAPSAIFIHQETNILYIADSLNDRIQMISLNQSSNMTTTVAYPVPYPSTLYVDDDGNETMLYIALFFADRVEKWIQGESSGVQVGDNCTFCNGVWVDKTKNVYMTAFGDNSVTKWSPETNTTTIISKVFIDPTDIHVDETTNSVYVAEMTKNRIRMISPNAPNGTYVAGSSNGTSGNGASLLNAPEGIWFDDKTKAVYIADTRNGRIQRWQANANKGDTIAGLGIHINCIVFSLIKRRDEIHMLETDFILQVNII</sequence>
<evidence type="ECO:0000256" key="2">
    <source>
        <dbReference type="ARBA" id="ARBA00023180"/>
    </source>
</evidence>
<dbReference type="Gene3D" id="2.40.10.500">
    <property type="match status" value="1"/>
</dbReference>
<feature type="chain" id="PRO_5036411161" description="SMP-30/Gluconolactonase/LRE-like region domain-containing protein" evidence="3">
    <location>
        <begin position="22"/>
        <end position="305"/>
    </location>
</feature>
<evidence type="ECO:0008006" key="7">
    <source>
        <dbReference type="Google" id="ProtNLM"/>
    </source>
</evidence>
<dbReference type="Proteomes" id="UP000663882">
    <property type="component" value="Unassembled WGS sequence"/>
</dbReference>
<dbReference type="PANTHER" id="PTHR10680:SF14">
    <property type="entry name" value="PEPTIDYL-GLYCINE ALPHA-AMIDATING MONOOXYGENASE"/>
    <property type="match status" value="1"/>
</dbReference>
<evidence type="ECO:0000313" key="4">
    <source>
        <dbReference type="EMBL" id="CAF1209049.1"/>
    </source>
</evidence>